<dbReference type="Proteomes" id="UP000008827">
    <property type="component" value="Chromosome 6"/>
</dbReference>
<gene>
    <name evidence="2" type="ORF">GLYMA_06G049800</name>
</gene>
<organism evidence="2">
    <name type="scientific">Glycine max</name>
    <name type="common">Soybean</name>
    <name type="synonym">Glycine hispida</name>
    <dbReference type="NCBI Taxonomy" id="3847"/>
    <lineage>
        <taxon>Eukaryota</taxon>
        <taxon>Viridiplantae</taxon>
        <taxon>Streptophyta</taxon>
        <taxon>Embryophyta</taxon>
        <taxon>Tracheophyta</taxon>
        <taxon>Spermatophyta</taxon>
        <taxon>Magnoliopsida</taxon>
        <taxon>eudicotyledons</taxon>
        <taxon>Gunneridae</taxon>
        <taxon>Pentapetalae</taxon>
        <taxon>rosids</taxon>
        <taxon>fabids</taxon>
        <taxon>Fabales</taxon>
        <taxon>Fabaceae</taxon>
        <taxon>Papilionoideae</taxon>
        <taxon>50 kb inversion clade</taxon>
        <taxon>NPAAA clade</taxon>
        <taxon>indigoferoid/millettioid clade</taxon>
        <taxon>Phaseoleae</taxon>
        <taxon>Glycine</taxon>
        <taxon>Glycine subgen. Soja</taxon>
    </lineage>
</organism>
<protein>
    <submittedName>
        <fullName evidence="2 3">Uncharacterized protein</fullName>
    </submittedName>
</protein>
<evidence type="ECO:0000313" key="2">
    <source>
        <dbReference type="EMBL" id="KRH52155.1"/>
    </source>
</evidence>
<keyword evidence="4" id="KW-1185">Reference proteome</keyword>
<name>A0A0R0JIK8_SOYBN</name>
<evidence type="ECO:0000313" key="3">
    <source>
        <dbReference type="EnsemblPlants" id="KRH52155"/>
    </source>
</evidence>
<reference evidence="3" key="2">
    <citation type="submission" date="2018-02" db="UniProtKB">
        <authorList>
            <consortium name="EnsemblPlants"/>
        </authorList>
    </citation>
    <scope>IDENTIFICATION</scope>
    <source>
        <strain evidence="3">Williams 82</strain>
    </source>
</reference>
<dbReference type="Gramene" id="KRH52155">
    <property type="protein sequence ID" value="KRH52155"/>
    <property type="gene ID" value="GLYMA_06G049800"/>
</dbReference>
<reference evidence="2" key="3">
    <citation type="submission" date="2018-07" db="EMBL/GenBank/DDBJ databases">
        <title>WGS assembly of Glycine max.</title>
        <authorList>
            <person name="Schmutz J."/>
            <person name="Cannon S."/>
            <person name="Schlueter J."/>
            <person name="Ma J."/>
            <person name="Mitros T."/>
            <person name="Nelson W."/>
            <person name="Hyten D."/>
            <person name="Song Q."/>
            <person name="Thelen J."/>
            <person name="Cheng J."/>
            <person name="Xu D."/>
            <person name="Hellsten U."/>
            <person name="May G."/>
            <person name="Yu Y."/>
            <person name="Sakurai T."/>
            <person name="Umezawa T."/>
            <person name="Bhattacharyya M."/>
            <person name="Sandhu D."/>
            <person name="Valliyodan B."/>
            <person name="Lindquist E."/>
            <person name="Peto M."/>
            <person name="Grant D."/>
            <person name="Shu S."/>
            <person name="Goodstein D."/>
            <person name="Barry K."/>
            <person name="Futrell-Griggs M."/>
            <person name="Abernathy B."/>
            <person name="Du J."/>
            <person name="Tian Z."/>
            <person name="Zhu L."/>
            <person name="Gill N."/>
            <person name="Joshi T."/>
            <person name="Libault M."/>
            <person name="Sethuraman A."/>
            <person name="Zhang X."/>
            <person name="Shinozaki K."/>
            <person name="Nguyen H."/>
            <person name="Wing R."/>
            <person name="Cregan P."/>
            <person name="Specht J."/>
            <person name="Grimwood J."/>
            <person name="Rokhsar D."/>
            <person name="Stacey G."/>
            <person name="Shoemaker R."/>
            <person name="Jackson S."/>
        </authorList>
    </citation>
    <scope>NUCLEOTIDE SEQUENCE</scope>
    <source>
        <tissue evidence="2">Callus</tissue>
    </source>
</reference>
<reference evidence="2 3" key="1">
    <citation type="journal article" date="2010" name="Nature">
        <title>Genome sequence of the palaeopolyploid soybean.</title>
        <authorList>
            <person name="Schmutz J."/>
            <person name="Cannon S.B."/>
            <person name="Schlueter J."/>
            <person name="Ma J."/>
            <person name="Mitros T."/>
            <person name="Nelson W."/>
            <person name="Hyten D.L."/>
            <person name="Song Q."/>
            <person name="Thelen J.J."/>
            <person name="Cheng J."/>
            <person name="Xu D."/>
            <person name="Hellsten U."/>
            <person name="May G.D."/>
            <person name="Yu Y."/>
            <person name="Sakurai T."/>
            <person name="Umezawa T."/>
            <person name="Bhattacharyya M.K."/>
            <person name="Sandhu D."/>
            <person name="Valliyodan B."/>
            <person name="Lindquist E."/>
            <person name="Peto M."/>
            <person name="Grant D."/>
            <person name="Shu S."/>
            <person name="Goodstein D."/>
            <person name="Barry K."/>
            <person name="Futrell-Griggs M."/>
            <person name="Abernathy B."/>
            <person name="Du J."/>
            <person name="Tian Z."/>
            <person name="Zhu L."/>
            <person name="Gill N."/>
            <person name="Joshi T."/>
            <person name="Libault M."/>
            <person name="Sethuraman A."/>
            <person name="Zhang X.-C."/>
            <person name="Shinozaki K."/>
            <person name="Nguyen H.T."/>
            <person name="Wing R.A."/>
            <person name="Cregan P."/>
            <person name="Specht J."/>
            <person name="Grimwood J."/>
            <person name="Rokhsar D."/>
            <person name="Stacey G."/>
            <person name="Shoemaker R.C."/>
            <person name="Jackson S.A."/>
        </authorList>
    </citation>
    <scope>NUCLEOTIDE SEQUENCE</scope>
    <source>
        <strain evidence="3">cv. Williams 82</strain>
        <tissue evidence="2">Callus</tissue>
    </source>
</reference>
<keyword evidence="1" id="KW-0472">Membrane</keyword>
<feature type="transmembrane region" description="Helical" evidence="1">
    <location>
        <begin position="33"/>
        <end position="59"/>
    </location>
</feature>
<accession>A0A0R0JIK8</accession>
<keyword evidence="1" id="KW-1133">Transmembrane helix</keyword>
<evidence type="ECO:0000256" key="1">
    <source>
        <dbReference type="SAM" id="Phobius"/>
    </source>
</evidence>
<dbReference type="EnsemblPlants" id="KRH52155">
    <property type="protein sequence ID" value="KRH52155"/>
    <property type="gene ID" value="GLYMA_06G049800"/>
</dbReference>
<keyword evidence="1" id="KW-0812">Transmembrane</keyword>
<proteinExistence type="predicted"/>
<dbReference type="InParanoid" id="A0A0R0JIK8"/>
<dbReference type="EMBL" id="CM000839">
    <property type="protein sequence ID" value="KRH52155.1"/>
    <property type="molecule type" value="Genomic_DNA"/>
</dbReference>
<evidence type="ECO:0000313" key="4">
    <source>
        <dbReference type="Proteomes" id="UP000008827"/>
    </source>
</evidence>
<dbReference type="AlphaFoldDB" id="A0A0R0JIK8"/>
<sequence length="73" mass="8178">MNAYNDHLLTCVNRIKDIASISDLVWILCKMSALYVCPTVLFTGLLQCFASCLAARFFANSSVLFCKERPVLN</sequence>